<accession>A0A1R1YP94</accession>
<dbReference type="OrthoDB" id="10485727at2759"/>
<protein>
    <submittedName>
        <fullName evidence="2">Uncharacterized protein</fullName>
    </submittedName>
</protein>
<evidence type="ECO:0000256" key="1">
    <source>
        <dbReference type="SAM" id="MobiDB-lite"/>
    </source>
</evidence>
<feature type="compositionally biased region" description="Low complexity" evidence="1">
    <location>
        <begin position="48"/>
        <end position="61"/>
    </location>
</feature>
<dbReference type="Proteomes" id="UP000187429">
    <property type="component" value="Unassembled WGS sequence"/>
</dbReference>
<organism evidence="2 3">
    <name type="scientific">Smittium culicis</name>
    <dbReference type="NCBI Taxonomy" id="133412"/>
    <lineage>
        <taxon>Eukaryota</taxon>
        <taxon>Fungi</taxon>
        <taxon>Fungi incertae sedis</taxon>
        <taxon>Zoopagomycota</taxon>
        <taxon>Kickxellomycotina</taxon>
        <taxon>Harpellomycetes</taxon>
        <taxon>Harpellales</taxon>
        <taxon>Legeriomycetaceae</taxon>
        <taxon>Smittium</taxon>
    </lineage>
</organism>
<feature type="non-terminal residue" evidence="2">
    <location>
        <position position="99"/>
    </location>
</feature>
<reference evidence="3" key="1">
    <citation type="submission" date="2017-01" db="EMBL/GenBank/DDBJ databases">
        <authorList>
            <person name="Wang Y."/>
            <person name="White M."/>
            <person name="Kvist S."/>
            <person name="Moncalvo J.-M."/>
        </authorList>
    </citation>
    <scope>NUCLEOTIDE SEQUENCE [LARGE SCALE GENOMIC DNA]</scope>
    <source>
        <strain evidence="3">ID-206-W2</strain>
    </source>
</reference>
<comment type="caution">
    <text evidence="2">The sequence shown here is derived from an EMBL/GenBank/DDBJ whole genome shotgun (WGS) entry which is preliminary data.</text>
</comment>
<feature type="region of interest" description="Disordered" evidence="1">
    <location>
        <begin position="48"/>
        <end position="75"/>
    </location>
</feature>
<dbReference type="EMBL" id="LSSM01000518">
    <property type="protein sequence ID" value="OMJ28655.1"/>
    <property type="molecule type" value="Genomic_DNA"/>
</dbReference>
<dbReference type="AlphaFoldDB" id="A0A1R1YP94"/>
<evidence type="ECO:0000313" key="3">
    <source>
        <dbReference type="Proteomes" id="UP000187429"/>
    </source>
</evidence>
<sequence length="99" mass="10463">MVFRCSVSSAGSSHLAAMIAHLEEFTAISQVSDHTVMASNEICRFSAESASTTTPSANSNPGIRLGIPGTSTPETPLKMTFIKKSNSIGEAGHPWRTPQ</sequence>
<gene>
    <name evidence="2" type="ORF">AYI69_g1862</name>
</gene>
<keyword evidence="3" id="KW-1185">Reference proteome</keyword>
<evidence type="ECO:0000313" key="2">
    <source>
        <dbReference type="EMBL" id="OMJ28655.1"/>
    </source>
</evidence>
<name>A0A1R1YP94_9FUNG</name>
<proteinExistence type="predicted"/>